<organism evidence="1">
    <name type="scientific">Homo sapiens</name>
    <name type="common">Human</name>
    <dbReference type="NCBI Taxonomy" id="9606"/>
    <lineage>
        <taxon>Eukaryota</taxon>
        <taxon>Metazoa</taxon>
        <taxon>Chordata</taxon>
        <taxon>Craniata</taxon>
        <taxon>Vertebrata</taxon>
        <taxon>Euteleostomi</taxon>
        <taxon>Mammalia</taxon>
        <taxon>Eutheria</taxon>
        <taxon>Euarchontoglires</taxon>
        <taxon>Primates</taxon>
        <taxon>Haplorrhini</taxon>
        <taxon>Catarrhini</taxon>
        <taxon>Hominidae</taxon>
        <taxon>Homo</taxon>
    </lineage>
</organism>
<name>Q6ZP12_HUMAN</name>
<accession>Q6ZP12</accession>
<sequence length="141" mass="15393">MERRVRVIELVLSQLLCPSHHYLWSLPVQQAPVFPTHGTDRAVPHSLRALSQPSSDFLSHPDKSPQSLTWPARSSMVELLSLIPSASDFCYHRLPDSGYSAASPPPSPIQYTPTSGPGDFIVPLPGLPIAPGIHVPCSHFL</sequence>
<protein>
    <submittedName>
        <fullName evidence="1">cDNA FLJ26738 fis, clone PRS00529</fullName>
    </submittedName>
</protein>
<evidence type="ECO:0000313" key="1">
    <source>
        <dbReference type="EMBL" id="BAC85313.1"/>
    </source>
</evidence>
<dbReference type="EMBL" id="AK130248">
    <property type="protein sequence ID" value="BAC85313.1"/>
    <property type="molecule type" value="mRNA"/>
</dbReference>
<dbReference type="AlphaFoldDB" id="Q6ZP12"/>
<reference evidence="1" key="1">
    <citation type="submission" date="2003-07" db="EMBL/GenBank/DDBJ databases">
        <title>NEDO human cDNA sequencing project.</title>
        <authorList>
            <person name="Tashiro H."/>
            <person name="Yamazaki M."/>
            <person name="Watanabe K."/>
            <person name="Kumagai A."/>
            <person name="Itakura S."/>
            <person name="Fukuzumi Y."/>
            <person name="Fujimori Y."/>
            <person name="Komiyama M."/>
            <person name="Suzuki Y."/>
            <person name="Hata H."/>
            <person name="Nakagawa K."/>
            <person name="Mizuno S."/>
            <person name="Morinaga M."/>
            <person name="Kawamura M."/>
            <person name="Sugiyama T."/>
            <person name="Irie R."/>
            <person name="Otsuki T."/>
            <person name="Sato H."/>
            <person name="Nishikawa T."/>
            <person name="Sugiyama A."/>
            <person name="Kawakami B."/>
            <person name="Nagai K."/>
            <person name="Isogai T."/>
            <person name="Sugano S."/>
        </authorList>
    </citation>
    <scope>NUCLEOTIDE SEQUENCE</scope>
    <source>
        <tissue evidence="1">Prostate</tissue>
    </source>
</reference>
<proteinExistence type="evidence at transcript level"/>